<evidence type="ECO:0000313" key="3">
    <source>
        <dbReference type="Proteomes" id="UP000054563"/>
    </source>
</evidence>
<accession>A0A0J8RTJ3</accession>
<protein>
    <submittedName>
        <fullName evidence="2">Uncharacterized protein</fullName>
    </submittedName>
</protein>
<proteinExistence type="predicted"/>
<organism evidence="2 3">
    <name type="scientific">Coccidioides immitis H538.4</name>
    <dbReference type="NCBI Taxonomy" id="396776"/>
    <lineage>
        <taxon>Eukaryota</taxon>
        <taxon>Fungi</taxon>
        <taxon>Dikarya</taxon>
        <taxon>Ascomycota</taxon>
        <taxon>Pezizomycotina</taxon>
        <taxon>Eurotiomycetes</taxon>
        <taxon>Eurotiomycetidae</taxon>
        <taxon>Onygenales</taxon>
        <taxon>Onygenaceae</taxon>
        <taxon>Coccidioides</taxon>
    </lineage>
</organism>
<dbReference type="VEuPathDB" id="FungiDB:CIHG_06330"/>
<evidence type="ECO:0000256" key="1">
    <source>
        <dbReference type="SAM" id="MobiDB-lite"/>
    </source>
</evidence>
<reference evidence="3" key="1">
    <citation type="journal article" date="2010" name="Genome Res.">
        <title>Population genomic sequencing of Coccidioides fungi reveals recent hybridization and transposon control.</title>
        <authorList>
            <person name="Neafsey D.E."/>
            <person name="Barker B.M."/>
            <person name="Sharpton T.J."/>
            <person name="Stajich J.E."/>
            <person name="Park D.J."/>
            <person name="Whiston E."/>
            <person name="Hung C.-Y."/>
            <person name="McMahan C."/>
            <person name="White J."/>
            <person name="Sykes S."/>
            <person name="Heiman D."/>
            <person name="Young S."/>
            <person name="Zeng Q."/>
            <person name="Abouelleil A."/>
            <person name="Aftuck L."/>
            <person name="Bessette D."/>
            <person name="Brown A."/>
            <person name="FitzGerald M."/>
            <person name="Lui A."/>
            <person name="Macdonald J.P."/>
            <person name="Priest M."/>
            <person name="Orbach M.J."/>
            <person name="Galgiani J.N."/>
            <person name="Kirkland T.N."/>
            <person name="Cole G.T."/>
            <person name="Birren B.W."/>
            <person name="Henn M.R."/>
            <person name="Taylor J.W."/>
            <person name="Rounsley S.D."/>
        </authorList>
    </citation>
    <scope>NUCLEOTIDE SEQUENCE [LARGE SCALE GENOMIC DNA]</scope>
    <source>
        <strain evidence="3">H538.4</strain>
    </source>
</reference>
<dbReference type="EMBL" id="DS017005">
    <property type="protein sequence ID" value="KMU88530.1"/>
    <property type="molecule type" value="Genomic_DNA"/>
</dbReference>
<dbReference type="AlphaFoldDB" id="A0A0J8RTJ3"/>
<gene>
    <name evidence="2" type="ORF">CIHG_06330</name>
</gene>
<evidence type="ECO:0000313" key="2">
    <source>
        <dbReference type="EMBL" id="KMU88530.1"/>
    </source>
</evidence>
<dbReference type="Proteomes" id="UP000054563">
    <property type="component" value="Unassembled WGS sequence"/>
</dbReference>
<name>A0A0J8RTJ3_COCIT</name>
<feature type="region of interest" description="Disordered" evidence="1">
    <location>
        <begin position="17"/>
        <end position="47"/>
    </location>
</feature>
<sequence>MRKELFISVHYEADMQEKPHLEAGQGISYRREERGSPRRLPGNGGFAAPTSAYHSGLAVFANACTLQATSERPVRRLHTQAKADEKRDKCFPRRTKDYEEAVRIEGNIVCTPVEK</sequence>